<evidence type="ECO:0000313" key="1">
    <source>
        <dbReference type="EMBL" id="OUJ68042.1"/>
    </source>
</evidence>
<organism evidence="1 2">
    <name type="scientific">Hymenobacter crusticola</name>
    <dbReference type="NCBI Taxonomy" id="1770526"/>
    <lineage>
        <taxon>Bacteria</taxon>
        <taxon>Pseudomonadati</taxon>
        <taxon>Bacteroidota</taxon>
        <taxon>Cytophagia</taxon>
        <taxon>Cytophagales</taxon>
        <taxon>Hymenobacteraceae</taxon>
        <taxon>Hymenobacter</taxon>
    </lineage>
</organism>
<gene>
    <name evidence="1" type="ORF">BXP70_28130</name>
</gene>
<dbReference type="OrthoDB" id="888083at2"/>
<accession>A0A243W581</accession>
<proteinExistence type="predicted"/>
<name>A0A243W581_9BACT</name>
<dbReference type="Proteomes" id="UP000194873">
    <property type="component" value="Unassembled WGS sequence"/>
</dbReference>
<dbReference type="AlphaFoldDB" id="A0A243W581"/>
<reference evidence="1 2" key="1">
    <citation type="submission" date="2017-01" db="EMBL/GenBank/DDBJ databases">
        <title>A new Hymenobacter.</title>
        <authorList>
            <person name="Liang Y."/>
            <person name="Feng F."/>
        </authorList>
    </citation>
    <scope>NUCLEOTIDE SEQUENCE [LARGE SCALE GENOMIC DNA]</scope>
    <source>
        <strain evidence="1">MIMBbqt21</strain>
    </source>
</reference>
<evidence type="ECO:0000313" key="2">
    <source>
        <dbReference type="Proteomes" id="UP000194873"/>
    </source>
</evidence>
<dbReference type="RefSeq" id="WP_086597442.1">
    <property type="nucleotide sequence ID" value="NZ_MTSE01000055.1"/>
</dbReference>
<keyword evidence="2" id="KW-1185">Reference proteome</keyword>
<comment type="caution">
    <text evidence="1">The sequence shown here is derived from an EMBL/GenBank/DDBJ whole genome shotgun (WGS) entry which is preliminary data.</text>
</comment>
<protein>
    <submittedName>
        <fullName evidence="1">Uncharacterized protein</fullName>
    </submittedName>
</protein>
<sequence>MQNQSYRRDRRDEAVMEANRIFYLEYYKVDPAPDDLDANWGFRDINPWAFHTATLTKEEKQLFEEAWRKSEPKIEGSFFYTDNFGIHFIQHLLDCPLSQIESWLHYLCLEHRFGSRIDPQIRHAADCEYLIEFIIQELDKDLASKEQRRRLKKARKWLRELMQLKKNDEQIMCAARFVPFSDLGTAGFLSKFLNDLERLPWDKVTHVLDREYQLDAAWAKYLIEKVKDRLLLRAGNINLERVITWLTQRYAFASDTNKSVELYAVEVNGKITRKKFTPIHAERILSNPDTVWREIDTNLDGLLAGSNITHSKQDVLSTEKPKITQLESPQATKPANTLRTIYTALIGSEEERKQKEVKIKILIGPAYLNLHVVRDTAEWSCFIWALVHSGYLHHKTTLNTAKELLDNTFPEADLPARSTVGTYGSKDTSPSQRVKQIMNILKTIVA</sequence>
<dbReference type="EMBL" id="MTSE01000055">
    <property type="protein sequence ID" value="OUJ68042.1"/>
    <property type="molecule type" value="Genomic_DNA"/>
</dbReference>